<comment type="caution">
    <text evidence="1">The sequence shown here is derived from an EMBL/GenBank/DDBJ whole genome shotgun (WGS) entry which is preliminary data.</text>
</comment>
<dbReference type="Pfam" id="PF10076">
    <property type="entry name" value="Phage_Mu_Gp48"/>
    <property type="match status" value="1"/>
</dbReference>
<keyword evidence="2" id="KW-1185">Reference proteome</keyword>
<proteinExistence type="predicted"/>
<gene>
    <name evidence="1" type="ORF">DS831_06085</name>
</gene>
<reference evidence="1 2" key="1">
    <citation type="submission" date="2018-07" db="EMBL/GenBank/DDBJ databases">
        <title>Genome sequences of six Lactobacillus spp. isolated from bumble bee guts.</title>
        <authorList>
            <person name="Motta E.V.S."/>
            <person name="Moran N.A."/>
        </authorList>
    </citation>
    <scope>NUCLEOTIDE SEQUENCE [LARGE SCALE GENOMIC DNA]</scope>
    <source>
        <strain evidence="1 2">BI-1.1</strain>
    </source>
</reference>
<protein>
    <recommendedName>
        <fullName evidence="3">DUF2313 domain-containing protein</fullName>
    </recommendedName>
</protein>
<evidence type="ECO:0000313" key="2">
    <source>
        <dbReference type="Proteomes" id="UP000284109"/>
    </source>
</evidence>
<evidence type="ECO:0008006" key="3">
    <source>
        <dbReference type="Google" id="ProtNLM"/>
    </source>
</evidence>
<name>A0A417ZEM8_9LACO</name>
<evidence type="ECO:0000313" key="1">
    <source>
        <dbReference type="EMBL" id="RHW49729.1"/>
    </source>
</evidence>
<sequence length="224" mass="25533">MKLHDYMPDYYNNVYEMEKLLSAEQIDLSTFDDLITRTLLNEFVMQTDELGISLFEDQLGINPNLDDSLETRQYNVLMHMLPPKPITIKYFRHLLKTLNIPATVNVEYAIRNLIAQAKAHDISKSQIKRLKYLLNVYMPANLTFEILTTAETELNEHMYIGAQNSTMSVALANPKLKSHTKINSSFYFGCISDAHVQLKNSGIIGANKIDLSIVRSNSVIIFGL</sequence>
<dbReference type="InterPro" id="IPR018755">
    <property type="entry name" value="Phage_Mu_Gp48"/>
</dbReference>
<organism evidence="1 2">
    <name type="scientific">Bombilactobacillus bombi</name>
    <dbReference type="NCBI Taxonomy" id="1303590"/>
    <lineage>
        <taxon>Bacteria</taxon>
        <taxon>Bacillati</taxon>
        <taxon>Bacillota</taxon>
        <taxon>Bacilli</taxon>
        <taxon>Lactobacillales</taxon>
        <taxon>Lactobacillaceae</taxon>
        <taxon>Bombilactobacillus</taxon>
    </lineage>
</organism>
<dbReference type="Proteomes" id="UP000284109">
    <property type="component" value="Unassembled WGS sequence"/>
</dbReference>
<dbReference type="RefSeq" id="WP_118901419.1">
    <property type="nucleotide sequence ID" value="NZ_QOCR01000004.1"/>
</dbReference>
<dbReference type="OrthoDB" id="1629754at2"/>
<accession>A0A417ZEM8</accession>
<dbReference type="AlphaFoldDB" id="A0A417ZEM8"/>
<dbReference type="EMBL" id="QOCR01000004">
    <property type="protein sequence ID" value="RHW49729.1"/>
    <property type="molecule type" value="Genomic_DNA"/>
</dbReference>